<dbReference type="PANTHER" id="PTHR33121">
    <property type="entry name" value="CYCLIC DI-GMP PHOSPHODIESTERASE PDEF"/>
    <property type="match status" value="1"/>
</dbReference>
<dbReference type="SMART" id="SM00052">
    <property type="entry name" value="EAL"/>
    <property type="match status" value="1"/>
</dbReference>
<evidence type="ECO:0000313" key="4">
    <source>
        <dbReference type="Proteomes" id="UP000288259"/>
    </source>
</evidence>
<name>A0A432YDH6_9GAMM</name>
<dbReference type="SMART" id="SM00267">
    <property type="entry name" value="GGDEF"/>
    <property type="match status" value="1"/>
</dbReference>
<proteinExistence type="predicted"/>
<dbReference type="Pfam" id="PF00563">
    <property type="entry name" value="EAL"/>
    <property type="match status" value="1"/>
</dbReference>
<keyword evidence="1" id="KW-0812">Transmembrane</keyword>
<dbReference type="SUPFAM" id="SSF55073">
    <property type="entry name" value="Nucleotide cyclase"/>
    <property type="match status" value="1"/>
</dbReference>
<dbReference type="InterPro" id="IPR050706">
    <property type="entry name" value="Cyclic-di-GMP_PDE-like"/>
</dbReference>
<accession>A0A432YDH6</accession>
<comment type="caution">
    <text evidence="3">The sequence shown here is derived from an EMBL/GenBank/DDBJ whole genome shotgun (WGS) entry which is preliminary data.</text>
</comment>
<dbReference type="Pfam" id="PF00990">
    <property type="entry name" value="GGDEF"/>
    <property type="match status" value="1"/>
</dbReference>
<keyword evidence="1" id="KW-1133">Transmembrane helix</keyword>
<evidence type="ECO:0000256" key="1">
    <source>
        <dbReference type="SAM" id="Phobius"/>
    </source>
</evidence>
<dbReference type="PANTHER" id="PTHR33121:SF70">
    <property type="entry name" value="SIGNALING PROTEIN YKOW"/>
    <property type="match status" value="1"/>
</dbReference>
<sequence>MSLAQLLFRKYTPVQRFIVVALLMLAVAAVTLLVWATGGIKYVYSHSMYIPIAIAGTVFGYKGAIVFALVGGLALGPFMPISTETMEMQKTINWMYRCFYFLAVGLLSGLAIDTSRRYIRRLERMTNHDPVTDLPNCKALIERLNFLRTKSRTHQPYKRGFLVICSIDNSMELRSAFGFTVIDSIIEDYAHSLAAMPKYRPELYRIHANQIAGLFHQIEDEQIDDLMSTCLATVKENANFGDLWVYVERHLGGVRLNGNEPDPIKTIQHGEIAIARASERMLDSFIYTPEVGEDISKHLALMADVSDSIDRGDFVMHYQPKINLSNNTIIGAEALIRWHHPTIGWIPPNQFIPFAERSTLILKISEFVLHEVIRQTAAWQQQGIYIKVAINITGHDLLRPGFSQMLFDLLQHYHVDGSFIELEITEGTLIEDMDDLIVKLLKLSKAKITVSIDDFGTGYSSLQYLYKLPVSLLKIDQIFVKNLPDDQGAANICAAAIVLAHKMGIKVLAEGIESKQHLRSLRELGCDYGQGYLICKPKSADDFINWYQDYMSDEQSVG</sequence>
<feature type="transmembrane region" description="Helical" evidence="1">
    <location>
        <begin position="17"/>
        <end position="36"/>
    </location>
</feature>
<dbReference type="AlphaFoldDB" id="A0A432YDH6"/>
<dbReference type="SUPFAM" id="SSF141868">
    <property type="entry name" value="EAL domain-like"/>
    <property type="match status" value="1"/>
</dbReference>
<dbReference type="InterPro" id="IPR035919">
    <property type="entry name" value="EAL_sf"/>
</dbReference>
<dbReference type="RefSeq" id="WP_126754981.1">
    <property type="nucleotide sequence ID" value="NZ_PIPY01000009.1"/>
</dbReference>
<dbReference type="GO" id="GO:0071111">
    <property type="term" value="F:cyclic-guanylate-specific phosphodiesterase activity"/>
    <property type="evidence" value="ECO:0007669"/>
    <property type="project" value="InterPro"/>
</dbReference>
<dbReference type="InterPro" id="IPR001633">
    <property type="entry name" value="EAL_dom"/>
</dbReference>
<dbReference type="InterPro" id="IPR043128">
    <property type="entry name" value="Rev_trsase/Diguanyl_cyclase"/>
</dbReference>
<dbReference type="OrthoDB" id="9804951at2"/>
<keyword evidence="4" id="KW-1185">Reference proteome</keyword>
<gene>
    <name evidence="3" type="ORF">CWI71_09220</name>
</gene>
<organism evidence="3 4">
    <name type="scientific">Pseudidiomarina insulisalsae</name>
    <dbReference type="NCBI Taxonomy" id="575789"/>
    <lineage>
        <taxon>Bacteria</taxon>
        <taxon>Pseudomonadati</taxon>
        <taxon>Pseudomonadota</taxon>
        <taxon>Gammaproteobacteria</taxon>
        <taxon>Alteromonadales</taxon>
        <taxon>Idiomarinaceae</taxon>
        <taxon>Pseudidiomarina</taxon>
    </lineage>
</organism>
<dbReference type="InterPro" id="IPR029787">
    <property type="entry name" value="Nucleotide_cyclase"/>
</dbReference>
<dbReference type="PROSITE" id="PS50883">
    <property type="entry name" value="EAL"/>
    <property type="match status" value="1"/>
</dbReference>
<feature type="transmembrane region" description="Helical" evidence="1">
    <location>
        <begin position="48"/>
        <end position="74"/>
    </location>
</feature>
<dbReference type="EMBL" id="PIPY01000009">
    <property type="protein sequence ID" value="RUO58991.1"/>
    <property type="molecule type" value="Genomic_DNA"/>
</dbReference>
<feature type="domain" description="EAL" evidence="2">
    <location>
        <begin position="298"/>
        <end position="551"/>
    </location>
</feature>
<dbReference type="InterPro" id="IPR000160">
    <property type="entry name" value="GGDEF_dom"/>
</dbReference>
<dbReference type="Gene3D" id="3.20.20.450">
    <property type="entry name" value="EAL domain"/>
    <property type="match status" value="1"/>
</dbReference>
<dbReference type="CDD" id="cd01948">
    <property type="entry name" value="EAL"/>
    <property type="match status" value="1"/>
</dbReference>
<protein>
    <submittedName>
        <fullName evidence="3">GGDEF domain-containing protein</fullName>
    </submittedName>
</protein>
<dbReference type="Gene3D" id="3.30.70.270">
    <property type="match status" value="1"/>
</dbReference>
<reference evidence="4" key="1">
    <citation type="journal article" date="2018" name="Front. Microbiol.">
        <title>Genome-Based Analysis Reveals the Taxonomy and Diversity of the Family Idiomarinaceae.</title>
        <authorList>
            <person name="Liu Y."/>
            <person name="Lai Q."/>
            <person name="Shao Z."/>
        </authorList>
    </citation>
    <scope>NUCLEOTIDE SEQUENCE [LARGE SCALE GENOMIC DNA]</scope>
    <source>
        <strain evidence="4">CVS-6</strain>
    </source>
</reference>
<evidence type="ECO:0000259" key="2">
    <source>
        <dbReference type="PROSITE" id="PS50883"/>
    </source>
</evidence>
<feature type="transmembrane region" description="Helical" evidence="1">
    <location>
        <begin position="94"/>
        <end position="112"/>
    </location>
</feature>
<evidence type="ECO:0000313" key="3">
    <source>
        <dbReference type="EMBL" id="RUO58991.1"/>
    </source>
</evidence>
<dbReference type="Proteomes" id="UP000288259">
    <property type="component" value="Unassembled WGS sequence"/>
</dbReference>
<keyword evidence="1" id="KW-0472">Membrane</keyword>